<evidence type="ECO:0000256" key="17">
    <source>
        <dbReference type="HAMAP-Rule" id="MF_00037"/>
    </source>
</evidence>
<organism evidence="20 21">
    <name type="scientific">Gleimia hominis</name>
    <dbReference type="NCBI Taxonomy" id="595468"/>
    <lineage>
        <taxon>Bacteria</taxon>
        <taxon>Bacillati</taxon>
        <taxon>Actinomycetota</taxon>
        <taxon>Actinomycetes</taxon>
        <taxon>Actinomycetales</taxon>
        <taxon>Actinomycetaceae</taxon>
        <taxon>Gleimia</taxon>
    </lineage>
</organism>
<dbReference type="PANTHER" id="PTHR21071:SF4">
    <property type="entry name" value="UDP-N-ACETYLENOLPYRUVOYLGLUCOSAMINE REDUCTASE"/>
    <property type="match status" value="1"/>
</dbReference>
<protein>
    <recommendedName>
        <fullName evidence="17">UDP-N-acetylenolpyruvoylglucosamine reductase</fullName>
        <ecNumber evidence="17">1.3.1.98</ecNumber>
    </recommendedName>
    <alternativeName>
        <fullName evidence="17">UDP-N-acetylmuramate dehydrogenase</fullName>
    </alternativeName>
</protein>
<evidence type="ECO:0000256" key="16">
    <source>
        <dbReference type="ARBA" id="ARBA00048914"/>
    </source>
</evidence>
<keyword evidence="6 17" id="KW-0963">Cytoplasm</keyword>
<dbReference type="Proteomes" id="UP001247542">
    <property type="component" value="Unassembled WGS sequence"/>
</dbReference>
<accession>A0ABU3ID06</accession>
<comment type="caution">
    <text evidence="20">The sequence shown here is derived from an EMBL/GenBank/DDBJ whole genome shotgun (WGS) entry which is preliminary data.</text>
</comment>
<comment type="cofactor">
    <cofactor evidence="1 17">
        <name>FAD</name>
        <dbReference type="ChEBI" id="CHEBI:57692"/>
    </cofactor>
</comment>
<dbReference type="InterPro" id="IPR003170">
    <property type="entry name" value="MurB"/>
</dbReference>
<dbReference type="RefSeq" id="WP_313272464.1">
    <property type="nucleotide sequence ID" value="NZ_JASXSX010000001.1"/>
</dbReference>
<dbReference type="InterPro" id="IPR011601">
    <property type="entry name" value="MurB_C"/>
</dbReference>
<comment type="pathway">
    <text evidence="4 17">Cell wall biogenesis; peptidoglycan biosynthesis.</text>
</comment>
<dbReference type="InterPro" id="IPR016169">
    <property type="entry name" value="FAD-bd_PCMH_sub2"/>
</dbReference>
<evidence type="ECO:0000256" key="2">
    <source>
        <dbReference type="ARBA" id="ARBA00003921"/>
    </source>
</evidence>
<dbReference type="Pfam" id="PF02873">
    <property type="entry name" value="MurB_C"/>
    <property type="match status" value="1"/>
</dbReference>
<dbReference type="SUPFAM" id="SSF56194">
    <property type="entry name" value="Uridine diphospho-N-Acetylenolpyruvylglucosamine reductase, MurB, C-terminal domain"/>
    <property type="match status" value="1"/>
</dbReference>
<keyword evidence="21" id="KW-1185">Reference proteome</keyword>
<evidence type="ECO:0000313" key="20">
    <source>
        <dbReference type="EMBL" id="MDT3767120.1"/>
    </source>
</evidence>
<name>A0ABU3ID06_9ACTO</name>
<evidence type="ECO:0000256" key="12">
    <source>
        <dbReference type="ARBA" id="ARBA00022984"/>
    </source>
</evidence>
<keyword evidence="7 17" id="KW-0132">Cell division</keyword>
<gene>
    <name evidence="17" type="primary">murB</name>
    <name evidence="20" type="ORF">QS713_03445</name>
</gene>
<evidence type="ECO:0000256" key="9">
    <source>
        <dbReference type="ARBA" id="ARBA00022827"/>
    </source>
</evidence>
<comment type="similarity">
    <text evidence="5 17">Belongs to the MurB family.</text>
</comment>
<evidence type="ECO:0000256" key="13">
    <source>
        <dbReference type="ARBA" id="ARBA00023002"/>
    </source>
</evidence>
<keyword evidence="13 17" id="KW-0560">Oxidoreductase</keyword>
<feature type="active site" description="Proton donor" evidence="17">
    <location>
        <position position="310"/>
    </location>
</feature>
<dbReference type="InterPro" id="IPR036635">
    <property type="entry name" value="MurB_C_sf"/>
</dbReference>
<dbReference type="Gene3D" id="3.30.465.10">
    <property type="match status" value="1"/>
</dbReference>
<evidence type="ECO:0000256" key="7">
    <source>
        <dbReference type="ARBA" id="ARBA00022618"/>
    </source>
</evidence>
<evidence type="ECO:0000256" key="18">
    <source>
        <dbReference type="SAM" id="MobiDB-lite"/>
    </source>
</evidence>
<keyword evidence="14 17" id="KW-0131">Cell cycle</keyword>
<keyword evidence="11 17" id="KW-0133">Cell shape</keyword>
<evidence type="ECO:0000256" key="3">
    <source>
        <dbReference type="ARBA" id="ARBA00004496"/>
    </source>
</evidence>
<comment type="function">
    <text evidence="2 17">Cell wall formation.</text>
</comment>
<proteinExistence type="inferred from homology"/>
<dbReference type="Gene3D" id="3.30.43.10">
    <property type="entry name" value="Uridine Diphospho-n-acetylenolpyruvylglucosamine Reductase, domain 2"/>
    <property type="match status" value="1"/>
</dbReference>
<evidence type="ECO:0000259" key="19">
    <source>
        <dbReference type="PROSITE" id="PS51387"/>
    </source>
</evidence>
<dbReference type="HAMAP" id="MF_00037">
    <property type="entry name" value="MurB"/>
    <property type="match status" value="1"/>
</dbReference>
<dbReference type="GO" id="GO:0008762">
    <property type="term" value="F:UDP-N-acetylmuramate dehydrogenase activity"/>
    <property type="evidence" value="ECO:0007669"/>
    <property type="project" value="UniProtKB-EC"/>
</dbReference>
<keyword evidence="15 17" id="KW-0961">Cell wall biogenesis/degradation</keyword>
<evidence type="ECO:0000256" key="5">
    <source>
        <dbReference type="ARBA" id="ARBA00010485"/>
    </source>
</evidence>
<dbReference type="Pfam" id="PF01565">
    <property type="entry name" value="FAD_binding_4"/>
    <property type="match status" value="1"/>
</dbReference>
<feature type="active site" evidence="17">
    <location>
        <position position="407"/>
    </location>
</feature>
<reference evidence="20 21" key="1">
    <citation type="submission" date="2023-06" db="EMBL/GenBank/DDBJ databases">
        <title>Draft genome sequence of Gleimia hominis type strain CCUG 57540T.</title>
        <authorList>
            <person name="Salva-Serra F."/>
            <person name="Cardew S."/>
            <person name="Jensie Markopoulos S."/>
            <person name="Ohlen M."/>
            <person name="Inganas E."/>
            <person name="Svensson-Stadler L."/>
            <person name="Moore E.R.B."/>
        </authorList>
    </citation>
    <scope>NUCLEOTIDE SEQUENCE [LARGE SCALE GENOMIC DNA]</scope>
    <source>
        <strain evidence="20 21">CCUG 57540</strain>
    </source>
</reference>
<feature type="domain" description="FAD-binding PCMH-type" evidence="19">
    <location>
        <begin position="69"/>
        <end position="255"/>
    </location>
</feature>
<evidence type="ECO:0000256" key="10">
    <source>
        <dbReference type="ARBA" id="ARBA00022857"/>
    </source>
</evidence>
<evidence type="ECO:0000256" key="4">
    <source>
        <dbReference type="ARBA" id="ARBA00004752"/>
    </source>
</evidence>
<dbReference type="NCBIfam" id="NF010478">
    <property type="entry name" value="PRK13903.1"/>
    <property type="match status" value="1"/>
</dbReference>
<evidence type="ECO:0000256" key="6">
    <source>
        <dbReference type="ARBA" id="ARBA00022490"/>
    </source>
</evidence>
<comment type="subcellular location">
    <subcellularLocation>
        <location evidence="3 17">Cytoplasm</location>
    </subcellularLocation>
</comment>
<keyword evidence="10 17" id="KW-0521">NADP</keyword>
<feature type="active site" evidence="17">
    <location>
        <position position="218"/>
    </location>
</feature>
<keyword evidence="9 17" id="KW-0274">FAD</keyword>
<dbReference type="InterPro" id="IPR016166">
    <property type="entry name" value="FAD-bd_PCMH"/>
</dbReference>
<keyword evidence="8 17" id="KW-0285">Flavoprotein</keyword>
<evidence type="ECO:0000256" key="15">
    <source>
        <dbReference type="ARBA" id="ARBA00023316"/>
    </source>
</evidence>
<evidence type="ECO:0000256" key="8">
    <source>
        <dbReference type="ARBA" id="ARBA00022630"/>
    </source>
</evidence>
<evidence type="ECO:0000256" key="1">
    <source>
        <dbReference type="ARBA" id="ARBA00001974"/>
    </source>
</evidence>
<dbReference type="PROSITE" id="PS51387">
    <property type="entry name" value="FAD_PCMH"/>
    <property type="match status" value="1"/>
</dbReference>
<dbReference type="EC" id="1.3.1.98" evidence="17"/>
<dbReference type="Gene3D" id="3.90.78.10">
    <property type="entry name" value="UDP-N-acetylenolpyruvoylglucosamine reductase, C-terminal domain"/>
    <property type="match status" value="1"/>
</dbReference>
<dbReference type="SUPFAM" id="SSF56176">
    <property type="entry name" value="FAD-binding/transporter-associated domain-like"/>
    <property type="match status" value="1"/>
</dbReference>
<keyword evidence="12 17" id="KW-0573">Peptidoglycan synthesis</keyword>
<dbReference type="InterPro" id="IPR036318">
    <property type="entry name" value="FAD-bd_PCMH-like_sf"/>
</dbReference>
<evidence type="ECO:0000256" key="14">
    <source>
        <dbReference type="ARBA" id="ARBA00023306"/>
    </source>
</evidence>
<evidence type="ECO:0000313" key="21">
    <source>
        <dbReference type="Proteomes" id="UP001247542"/>
    </source>
</evidence>
<evidence type="ECO:0000256" key="11">
    <source>
        <dbReference type="ARBA" id="ARBA00022960"/>
    </source>
</evidence>
<dbReference type="EMBL" id="JASXSX010000001">
    <property type="protein sequence ID" value="MDT3767120.1"/>
    <property type="molecule type" value="Genomic_DNA"/>
</dbReference>
<dbReference type="InterPro" id="IPR016167">
    <property type="entry name" value="FAD-bd_PCMH_sub1"/>
</dbReference>
<dbReference type="PANTHER" id="PTHR21071">
    <property type="entry name" value="UDP-N-ACETYLENOLPYRUVOYLGLUCOSAMINE REDUCTASE"/>
    <property type="match status" value="1"/>
</dbReference>
<comment type="catalytic activity">
    <reaction evidence="16 17">
        <text>UDP-N-acetyl-alpha-D-muramate + NADP(+) = UDP-N-acetyl-3-O-(1-carboxyvinyl)-alpha-D-glucosamine + NADPH + H(+)</text>
        <dbReference type="Rhea" id="RHEA:12248"/>
        <dbReference type="ChEBI" id="CHEBI:15378"/>
        <dbReference type="ChEBI" id="CHEBI:57783"/>
        <dbReference type="ChEBI" id="CHEBI:58349"/>
        <dbReference type="ChEBI" id="CHEBI:68483"/>
        <dbReference type="ChEBI" id="CHEBI:70757"/>
        <dbReference type="EC" id="1.3.1.98"/>
    </reaction>
</comment>
<dbReference type="NCBIfam" id="TIGR00179">
    <property type="entry name" value="murB"/>
    <property type="match status" value="1"/>
</dbReference>
<dbReference type="InterPro" id="IPR006094">
    <property type="entry name" value="Oxid_FAD_bind_N"/>
</dbReference>
<feature type="region of interest" description="Disordered" evidence="18">
    <location>
        <begin position="28"/>
        <end position="58"/>
    </location>
</feature>
<sequence>MEASLDSCTDRIDSRVGGVDSCAGDSCVDRADSRADGVPTGKQPVSARPSHRQYHPDSHRLADWTTLGVGADAETVVCARSEEEIIETVTEADRVGKPLLMLGGGSNIVPSDQPFEGVVVRDMREELEVLHNSGCGGVEVRVSAGHAWDTLVARAVQEDWMGFEALSGIPGTVGAAPVQNIGAYGQEVASLVSSLWVYDRLTRSRRQLFVADLQMGYRTSVLKRSLHDARISQGKTWRNTGRWIVLSVDFHTPHASLSAPIGYAQLANALGCELGQRVDNRQVRAAVLALRESKSMVLDDANQNTYSAGSFFTNPIVDAERASQIDPQAPRFPVGDGQVKLSAAWLIAHSGFDKGYRLNPQAPASLSTDHVLAITNRGGARAQDIRALASAVQQGVRAQWGIELVPEPVYLQ</sequence>